<dbReference type="AlphaFoldDB" id="A0A2T5H3R6"/>
<reference evidence="2 3" key="1">
    <citation type="submission" date="2018-04" db="EMBL/GenBank/DDBJ databases">
        <title>Genomic Encyclopedia of Archaeal and Bacterial Type Strains, Phase II (KMG-II): from individual species to whole genera.</title>
        <authorList>
            <person name="Goeker M."/>
        </authorList>
    </citation>
    <scope>NUCLEOTIDE SEQUENCE [LARGE SCALE GENOMIC DNA]</scope>
    <source>
        <strain evidence="2 3">DSM 100434</strain>
    </source>
</reference>
<name>A0A2T5H3R6_9RHOB</name>
<dbReference type="InterPro" id="IPR021308">
    <property type="entry name" value="GfcB"/>
</dbReference>
<dbReference type="InterPro" id="IPR023373">
    <property type="entry name" value="YmcC_sf"/>
</dbReference>
<comment type="caution">
    <text evidence="2">The sequence shown here is derived from an EMBL/GenBank/DDBJ whole genome shotgun (WGS) entry which is preliminary data.</text>
</comment>
<keyword evidence="2" id="KW-0449">Lipoprotein</keyword>
<dbReference type="Pfam" id="PF11102">
    <property type="entry name" value="YjbF"/>
    <property type="match status" value="1"/>
</dbReference>
<sequence length="218" mass="23672">MTPMLRAFAGLLTISAVLAGCSSNPSQAALTKQLLNRAAATQPDATFAAYRNAGAPTYVAGLQDKPGAYTLFVRQTVNAKGEETWISPDHLSLGMKDGMLIATRGLGNDQLAADARKTRAVLTSGHNAVTEHFVTLLTEGSTAETLAFRCQVTRERQEPVQLSKSYTADTDLFSEACTNGQTEFRNLYWVERGSREIVQSRQWISEATGELALRIIKS</sequence>
<protein>
    <submittedName>
        <fullName evidence="2">Group 4 capsule polysaccharide lipoprotein GfcB/YjbF</fullName>
    </submittedName>
</protein>
<dbReference type="SUPFAM" id="SSF159270">
    <property type="entry name" value="YmcC-like"/>
    <property type="match status" value="1"/>
</dbReference>
<dbReference type="Gene3D" id="2.40.360.10">
    <property type="entry name" value="YmcC-like"/>
    <property type="match status" value="1"/>
</dbReference>
<dbReference type="PROSITE" id="PS51257">
    <property type="entry name" value="PROKAR_LIPOPROTEIN"/>
    <property type="match status" value="1"/>
</dbReference>
<feature type="signal peptide" evidence="1">
    <location>
        <begin position="1"/>
        <end position="28"/>
    </location>
</feature>
<dbReference type="RefSeq" id="WP_107818133.1">
    <property type="nucleotide sequence ID" value="NZ_QAOH01000033.1"/>
</dbReference>
<feature type="chain" id="PRO_5015462652" evidence="1">
    <location>
        <begin position="29"/>
        <end position="218"/>
    </location>
</feature>
<proteinExistence type="predicted"/>
<evidence type="ECO:0000313" key="2">
    <source>
        <dbReference type="EMBL" id="PTQ66232.1"/>
    </source>
</evidence>
<accession>A0A2T5H3R6</accession>
<dbReference type="EMBL" id="QAOH01000033">
    <property type="protein sequence ID" value="PTQ66232.1"/>
    <property type="molecule type" value="Genomic_DNA"/>
</dbReference>
<evidence type="ECO:0000313" key="3">
    <source>
        <dbReference type="Proteomes" id="UP000244077"/>
    </source>
</evidence>
<organism evidence="2 3">
    <name type="scientific">Celeribacter persicus</name>
    <dbReference type="NCBI Taxonomy" id="1651082"/>
    <lineage>
        <taxon>Bacteria</taxon>
        <taxon>Pseudomonadati</taxon>
        <taxon>Pseudomonadota</taxon>
        <taxon>Alphaproteobacteria</taxon>
        <taxon>Rhodobacterales</taxon>
        <taxon>Roseobacteraceae</taxon>
        <taxon>Celeribacter</taxon>
    </lineage>
</organism>
<keyword evidence="3" id="KW-1185">Reference proteome</keyword>
<keyword evidence="1" id="KW-0732">Signal</keyword>
<dbReference type="Proteomes" id="UP000244077">
    <property type="component" value="Unassembled WGS sequence"/>
</dbReference>
<gene>
    <name evidence="2" type="ORF">C8N42_1337</name>
</gene>
<dbReference type="OrthoDB" id="6237231at2"/>
<evidence type="ECO:0000256" key="1">
    <source>
        <dbReference type="SAM" id="SignalP"/>
    </source>
</evidence>